<name>A0A8H4XD89_9HYPO</name>
<evidence type="ECO:0000313" key="2">
    <source>
        <dbReference type="EMBL" id="KAF4969946.1"/>
    </source>
</evidence>
<sequence length="348" mass="39569">MGTIPPPATKAAPDDGFKPHETHPRSRRFGKYIVWNASDSPGYGKYGIFLESCAEVSGSKPDCKYQLCPNKRSITERYCISVWPPLPMTGEGVNKAKDGGCRPQDRYNTPADYYHLNCFAQFADISDLPVCHHIHALTRHTWKIAGFYRPETIHFVDSGTKRLFEEWKLRTQLLKKGKDLALKEPLYSLFYLAGHASFQYWAGIEDVPVTEQGLLVTILAPWERDKPGDRDVSPWNLFNNYLLYNFEGQIPIPDLLTTLSKWADDTKNIHIQSDKAMRAMKRLLTVVPSWEDYDSDFTYKSSSLVYIVLRSKGKYFTSAPGTSREAMAGDWRARGSGIDGHQRSISGW</sequence>
<dbReference type="EMBL" id="JABEXW010000142">
    <property type="protein sequence ID" value="KAF4969946.1"/>
    <property type="molecule type" value="Genomic_DNA"/>
</dbReference>
<feature type="region of interest" description="Disordered" evidence="1">
    <location>
        <begin position="1"/>
        <end position="24"/>
    </location>
</feature>
<proteinExistence type="predicted"/>
<reference evidence="2" key="2">
    <citation type="submission" date="2020-05" db="EMBL/GenBank/DDBJ databases">
        <authorList>
            <person name="Kim H.-S."/>
            <person name="Proctor R.H."/>
            <person name="Brown D.W."/>
        </authorList>
    </citation>
    <scope>NUCLEOTIDE SEQUENCE</scope>
    <source>
        <strain evidence="2">NRRL 20472</strain>
    </source>
</reference>
<protein>
    <submittedName>
        <fullName evidence="2">Uncharacterized protein</fullName>
    </submittedName>
</protein>
<dbReference type="AlphaFoldDB" id="A0A8H4XD89"/>
<accession>A0A8H4XD89</accession>
<evidence type="ECO:0000313" key="3">
    <source>
        <dbReference type="Proteomes" id="UP000622797"/>
    </source>
</evidence>
<dbReference type="Proteomes" id="UP000622797">
    <property type="component" value="Unassembled WGS sequence"/>
</dbReference>
<organism evidence="2 3">
    <name type="scientific">Fusarium sarcochroum</name>
    <dbReference type="NCBI Taxonomy" id="1208366"/>
    <lineage>
        <taxon>Eukaryota</taxon>
        <taxon>Fungi</taxon>
        <taxon>Dikarya</taxon>
        <taxon>Ascomycota</taxon>
        <taxon>Pezizomycotina</taxon>
        <taxon>Sordariomycetes</taxon>
        <taxon>Hypocreomycetidae</taxon>
        <taxon>Hypocreales</taxon>
        <taxon>Nectriaceae</taxon>
        <taxon>Fusarium</taxon>
        <taxon>Fusarium lateritium species complex</taxon>
    </lineage>
</organism>
<keyword evidence="3" id="KW-1185">Reference proteome</keyword>
<evidence type="ECO:0000256" key="1">
    <source>
        <dbReference type="SAM" id="MobiDB-lite"/>
    </source>
</evidence>
<gene>
    <name evidence="2" type="ORF">FSARC_2932</name>
</gene>
<feature type="compositionally biased region" description="Basic and acidic residues" evidence="1">
    <location>
        <begin position="12"/>
        <end position="24"/>
    </location>
</feature>
<dbReference type="OrthoDB" id="5104731at2759"/>
<comment type="caution">
    <text evidence="2">The sequence shown here is derived from an EMBL/GenBank/DDBJ whole genome shotgun (WGS) entry which is preliminary data.</text>
</comment>
<reference evidence="2" key="1">
    <citation type="journal article" date="2020" name="BMC Genomics">
        <title>Correction to: Identification and distribution of gene clusters required for synthesis of sphingolipid metabolism inhibitors in diverse species of the filamentous fungus Fusarium.</title>
        <authorList>
            <person name="Kim H.S."/>
            <person name="Lohmar J.M."/>
            <person name="Busman M."/>
            <person name="Brown D.W."/>
            <person name="Naumann T.A."/>
            <person name="Divon H.H."/>
            <person name="Lysoe E."/>
            <person name="Uhlig S."/>
            <person name="Proctor R.H."/>
        </authorList>
    </citation>
    <scope>NUCLEOTIDE SEQUENCE</scope>
    <source>
        <strain evidence="2">NRRL 20472</strain>
    </source>
</reference>